<dbReference type="InterPro" id="IPR012340">
    <property type="entry name" value="NA-bd_OB-fold"/>
</dbReference>
<keyword evidence="1" id="KW-0378">Hydrolase</keyword>
<dbReference type="GO" id="GO:0003678">
    <property type="term" value="F:DNA helicase activity"/>
    <property type="evidence" value="ECO:0007669"/>
    <property type="project" value="TreeGrafter"/>
</dbReference>
<dbReference type="EMBL" id="PQAP01000169">
    <property type="protein sequence ID" value="PWB69541.1"/>
    <property type="molecule type" value="Genomic_DNA"/>
</dbReference>
<gene>
    <name evidence="4" type="ORF">C3F09_10280</name>
</gene>
<evidence type="ECO:0000313" key="4">
    <source>
        <dbReference type="EMBL" id="PWB69541.1"/>
    </source>
</evidence>
<dbReference type="Pfam" id="PF17191">
    <property type="entry name" value="RecG_wedge"/>
    <property type="match status" value="1"/>
</dbReference>
<sequence>MAELRLDSPLQFVKGVGPKKSDVLARHGLHDIRDLLYYFPRQYLDRSNVAPIGKLRINEAATIIGEVKAHGILYGKRRRYEVILEDDTGAIPLIWFQGVQHWQKYFKKGQVFAATGTVGYFMGQQMVHPDLERLEDNSAKMIHAGRIIPVYPQTAELNAVGLNSKGMRRLTTEIFENLHDHIADPVPKSELEPLDLSGLHDAISRIHYPDSREQVELSRRRIAFDELLGLQFLVFRSKGKKKVIEKKHTYAEPGEKLKALKEMLPFDLT</sequence>
<comment type="caution">
    <text evidence="4">The sequence shown here is derived from an EMBL/GenBank/DDBJ whole genome shotgun (WGS) entry which is preliminary data.</text>
</comment>
<dbReference type="Gene3D" id="2.40.50.140">
    <property type="entry name" value="Nucleic acid-binding proteins"/>
    <property type="match status" value="1"/>
</dbReference>
<dbReference type="PANTHER" id="PTHR47964">
    <property type="entry name" value="ATP-DEPENDENT DNA HELICASE HOMOLOG RECG, CHLOROPLASTIC"/>
    <property type="match status" value="1"/>
</dbReference>
<feature type="domain" description="RecG wedge" evidence="3">
    <location>
        <begin position="10"/>
        <end position="172"/>
    </location>
</feature>
<feature type="non-terminal residue" evidence="4">
    <location>
        <position position="269"/>
    </location>
</feature>
<dbReference type="InterPro" id="IPR047112">
    <property type="entry name" value="RecG/Mfd"/>
</dbReference>
<evidence type="ECO:0000256" key="2">
    <source>
        <dbReference type="ARBA" id="ARBA00022806"/>
    </source>
</evidence>
<evidence type="ECO:0000313" key="5">
    <source>
        <dbReference type="Proteomes" id="UP000250918"/>
    </source>
</evidence>
<dbReference type="CDD" id="cd04488">
    <property type="entry name" value="RecG_wedge_OBF"/>
    <property type="match status" value="1"/>
</dbReference>
<organism evidence="4 5">
    <name type="scientific">candidate division GN15 bacterium</name>
    <dbReference type="NCBI Taxonomy" id="2072418"/>
    <lineage>
        <taxon>Bacteria</taxon>
        <taxon>candidate division GN15</taxon>
    </lineage>
</organism>
<dbReference type="Proteomes" id="UP000250918">
    <property type="component" value="Unassembled WGS sequence"/>
</dbReference>
<proteinExistence type="predicted"/>
<dbReference type="PANTHER" id="PTHR47964:SF1">
    <property type="entry name" value="ATP-DEPENDENT DNA HELICASE HOMOLOG RECG, CHLOROPLASTIC"/>
    <property type="match status" value="1"/>
</dbReference>
<dbReference type="AlphaFoldDB" id="A0A855WY07"/>
<dbReference type="SUPFAM" id="SSF50249">
    <property type="entry name" value="Nucleic acid-binding proteins"/>
    <property type="match status" value="1"/>
</dbReference>
<protein>
    <recommendedName>
        <fullName evidence="3">RecG wedge domain-containing protein</fullName>
    </recommendedName>
</protein>
<evidence type="ECO:0000259" key="3">
    <source>
        <dbReference type="Pfam" id="PF17191"/>
    </source>
</evidence>
<keyword evidence="2" id="KW-0067">ATP-binding</keyword>
<reference evidence="4 5" key="1">
    <citation type="journal article" date="2018" name="ISME J.">
        <title>A methanotrophic archaeon couples anaerobic oxidation of methane to Fe(III) reduction.</title>
        <authorList>
            <person name="Cai C."/>
            <person name="Leu A.O."/>
            <person name="Xie G.J."/>
            <person name="Guo J."/>
            <person name="Feng Y."/>
            <person name="Zhao J.X."/>
            <person name="Tyson G.W."/>
            <person name="Yuan Z."/>
            <person name="Hu S."/>
        </authorList>
    </citation>
    <scope>NUCLEOTIDE SEQUENCE [LARGE SCALE GENOMIC DNA]</scope>
    <source>
        <strain evidence="4">FeB_12</strain>
    </source>
</reference>
<accession>A0A855WY07</accession>
<keyword evidence="2" id="KW-0547">Nucleotide-binding</keyword>
<keyword evidence="2" id="KW-0347">Helicase</keyword>
<dbReference type="GO" id="GO:0016787">
    <property type="term" value="F:hydrolase activity"/>
    <property type="evidence" value="ECO:0007669"/>
    <property type="project" value="UniProtKB-KW"/>
</dbReference>
<name>A0A855WY07_9BACT</name>
<evidence type="ECO:0000256" key="1">
    <source>
        <dbReference type="ARBA" id="ARBA00022801"/>
    </source>
</evidence>
<dbReference type="GO" id="GO:0006281">
    <property type="term" value="P:DNA repair"/>
    <property type="evidence" value="ECO:0007669"/>
    <property type="project" value="InterPro"/>
</dbReference>
<dbReference type="InterPro" id="IPR033454">
    <property type="entry name" value="RecG_wedge"/>
</dbReference>